<comment type="caution">
    <text evidence="1">The sequence shown here is derived from an EMBL/GenBank/DDBJ whole genome shotgun (WGS) entry which is preliminary data.</text>
</comment>
<protein>
    <submittedName>
        <fullName evidence="1">Uncharacterized protein</fullName>
    </submittedName>
</protein>
<organism evidence="1 2">
    <name type="scientific">Toxocara canis</name>
    <name type="common">Canine roundworm</name>
    <dbReference type="NCBI Taxonomy" id="6265"/>
    <lineage>
        <taxon>Eukaryota</taxon>
        <taxon>Metazoa</taxon>
        <taxon>Ecdysozoa</taxon>
        <taxon>Nematoda</taxon>
        <taxon>Chromadorea</taxon>
        <taxon>Rhabditida</taxon>
        <taxon>Spirurina</taxon>
        <taxon>Ascaridomorpha</taxon>
        <taxon>Ascaridoidea</taxon>
        <taxon>Toxocaridae</taxon>
        <taxon>Toxocara</taxon>
    </lineage>
</organism>
<reference evidence="1 2" key="1">
    <citation type="submission" date="2014-11" db="EMBL/GenBank/DDBJ databases">
        <title>Genetic blueprint of the zoonotic pathogen Toxocara canis.</title>
        <authorList>
            <person name="Zhu X.-Q."/>
            <person name="Korhonen P.K."/>
            <person name="Cai H."/>
            <person name="Young N.D."/>
            <person name="Nejsum P."/>
            <person name="von Samson-Himmelstjerna G."/>
            <person name="Boag P.R."/>
            <person name="Tan P."/>
            <person name="Li Q."/>
            <person name="Min J."/>
            <person name="Yang Y."/>
            <person name="Wang X."/>
            <person name="Fang X."/>
            <person name="Hall R.S."/>
            <person name="Hofmann A."/>
            <person name="Sternberg P.W."/>
            <person name="Jex A.R."/>
            <person name="Gasser R.B."/>
        </authorList>
    </citation>
    <scope>NUCLEOTIDE SEQUENCE [LARGE SCALE GENOMIC DNA]</scope>
    <source>
        <strain evidence="1">PN_DK_2014</strain>
    </source>
</reference>
<sequence length="108" mass="11862">MTTSVQTPSPPHTSSVFVICLESGSDRRGSDHSKFFSSSAFITYQHPAPYNMVGRTMQRNSSAVMVTGIWSIKQAYAESVKCDVYFSSPIQFAIETAGETELVTEVDL</sequence>
<proteinExistence type="predicted"/>
<evidence type="ECO:0000313" key="1">
    <source>
        <dbReference type="EMBL" id="KHN77757.1"/>
    </source>
</evidence>
<name>A0A0B2V8G4_TOXCA</name>
<dbReference type="AlphaFoldDB" id="A0A0B2V8G4"/>
<evidence type="ECO:0000313" key="2">
    <source>
        <dbReference type="Proteomes" id="UP000031036"/>
    </source>
</evidence>
<accession>A0A0B2V8G4</accession>
<dbReference type="Proteomes" id="UP000031036">
    <property type="component" value="Unassembled WGS sequence"/>
</dbReference>
<keyword evidence="2" id="KW-1185">Reference proteome</keyword>
<gene>
    <name evidence="1" type="ORF">Tcan_14507</name>
</gene>
<dbReference type="EMBL" id="JPKZ01002247">
    <property type="protein sequence ID" value="KHN77757.1"/>
    <property type="molecule type" value="Genomic_DNA"/>
</dbReference>